<dbReference type="AlphaFoldDB" id="A0A8T0RCU0"/>
<evidence type="ECO:0000256" key="1">
    <source>
        <dbReference type="SAM" id="MobiDB-lite"/>
    </source>
</evidence>
<evidence type="ECO:0000313" key="3">
    <source>
        <dbReference type="Proteomes" id="UP000823388"/>
    </source>
</evidence>
<proteinExistence type="predicted"/>
<gene>
    <name evidence="2" type="ORF">PVAP13_6KG151018</name>
</gene>
<name>A0A8T0RCU0_PANVG</name>
<sequence>MARWAWRPGAPPHLAGAEQGPRPWQRASRALASSSPSGGAGVASGAALTYSSSSYARGHGAMVRRPLLACSPAVRSLASHSLLHPWRARAPSIPARGDDAAAGSAPAHAGSGGSAGSPFLPAPRAAGWPSGGGEQVAPAPWPCSHAGQRPSPPSIWSGGVAERRRRRRVGGPCSLALLAKLRTAGLGGGGEIWAAASRADRGARACAQAGSRGCVRAEPAAGRAEQGGPAPFSPSGGLLRRQWPRAT</sequence>
<dbReference type="Proteomes" id="UP000823388">
    <property type="component" value="Chromosome 6K"/>
</dbReference>
<reference evidence="2" key="1">
    <citation type="submission" date="2020-05" db="EMBL/GenBank/DDBJ databases">
        <title>WGS assembly of Panicum virgatum.</title>
        <authorList>
            <person name="Lovell J.T."/>
            <person name="Jenkins J."/>
            <person name="Shu S."/>
            <person name="Juenger T.E."/>
            <person name="Schmutz J."/>
        </authorList>
    </citation>
    <scope>NUCLEOTIDE SEQUENCE</scope>
    <source>
        <strain evidence="2">AP13</strain>
    </source>
</reference>
<feature type="region of interest" description="Disordered" evidence="1">
    <location>
        <begin position="94"/>
        <end position="163"/>
    </location>
</feature>
<feature type="region of interest" description="Disordered" evidence="1">
    <location>
        <begin position="218"/>
        <end position="247"/>
    </location>
</feature>
<accession>A0A8T0RCU0</accession>
<organism evidence="2 3">
    <name type="scientific">Panicum virgatum</name>
    <name type="common">Blackwell switchgrass</name>
    <dbReference type="NCBI Taxonomy" id="38727"/>
    <lineage>
        <taxon>Eukaryota</taxon>
        <taxon>Viridiplantae</taxon>
        <taxon>Streptophyta</taxon>
        <taxon>Embryophyta</taxon>
        <taxon>Tracheophyta</taxon>
        <taxon>Spermatophyta</taxon>
        <taxon>Magnoliopsida</taxon>
        <taxon>Liliopsida</taxon>
        <taxon>Poales</taxon>
        <taxon>Poaceae</taxon>
        <taxon>PACMAD clade</taxon>
        <taxon>Panicoideae</taxon>
        <taxon>Panicodae</taxon>
        <taxon>Paniceae</taxon>
        <taxon>Panicinae</taxon>
        <taxon>Panicum</taxon>
        <taxon>Panicum sect. Hiantes</taxon>
    </lineage>
</organism>
<feature type="compositionally biased region" description="Low complexity" evidence="1">
    <location>
        <begin position="100"/>
        <end position="109"/>
    </location>
</feature>
<feature type="region of interest" description="Disordered" evidence="1">
    <location>
        <begin position="1"/>
        <end position="45"/>
    </location>
</feature>
<keyword evidence="3" id="KW-1185">Reference proteome</keyword>
<feature type="compositionally biased region" description="Low complexity" evidence="1">
    <location>
        <begin position="27"/>
        <end position="45"/>
    </location>
</feature>
<dbReference type="EMBL" id="CM029047">
    <property type="protein sequence ID" value="KAG2582925.1"/>
    <property type="molecule type" value="Genomic_DNA"/>
</dbReference>
<comment type="caution">
    <text evidence="2">The sequence shown here is derived from an EMBL/GenBank/DDBJ whole genome shotgun (WGS) entry which is preliminary data.</text>
</comment>
<evidence type="ECO:0000313" key="2">
    <source>
        <dbReference type="EMBL" id="KAG2582925.1"/>
    </source>
</evidence>
<protein>
    <submittedName>
        <fullName evidence="2">Uncharacterized protein</fullName>
    </submittedName>
</protein>